<name>A0A3R6YLC2_9LACO</name>
<organism evidence="1 2">
    <name type="scientific">Bombilactobacillus bombi</name>
    <dbReference type="NCBI Taxonomy" id="1303590"/>
    <lineage>
        <taxon>Bacteria</taxon>
        <taxon>Bacillati</taxon>
        <taxon>Bacillota</taxon>
        <taxon>Bacilli</taxon>
        <taxon>Lactobacillales</taxon>
        <taxon>Lactobacillaceae</taxon>
        <taxon>Bombilactobacillus</taxon>
    </lineage>
</organism>
<comment type="caution">
    <text evidence="1">The sequence shown here is derived from an EMBL/GenBank/DDBJ whole genome shotgun (WGS) entry which is preliminary data.</text>
</comment>
<accession>A0A3R6YLC2</accession>
<keyword evidence="2" id="KW-1185">Reference proteome</keyword>
<gene>
    <name evidence="1" type="ORF">DS831_06090</name>
</gene>
<dbReference type="OrthoDB" id="2300096at2"/>
<dbReference type="EMBL" id="QOCR01000004">
    <property type="protein sequence ID" value="RHW49730.1"/>
    <property type="molecule type" value="Genomic_DNA"/>
</dbReference>
<protein>
    <recommendedName>
        <fullName evidence="3">Phage tail protein</fullName>
    </recommendedName>
</protein>
<dbReference type="AlphaFoldDB" id="A0A3R6YLC2"/>
<evidence type="ECO:0000313" key="1">
    <source>
        <dbReference type="EMBL" id="RHW49730.1"/>
    </source>
</evidence>
<evidence type="ECO:0000313" key="2">
    <source>
        <dbReference type="Proteomes" id="UP000284109"/>
    </source>
</evidence>
<sequence>MSKYGESILTDAGLNLASLAANGKTKFTITRAASTAEELAKYTDKDLQALTQLPHEQQSGSIENKFQFKQESKAILGTEILFTNEKITNSYEINAVGIYAKEDSSDKEILYAVVVADDPERIPDFSDQVIFQFRISIYVVVGRTENVTVIVDPNGWATKEYVNNAITDLLSDCDIEDIGLRHFIETEGGI</sequence>
<proteinExistence type="predicted"/>
<evidence type="ECO:0008006" key="3">
    <source>
        <dbReference type="Google" id="ProtNLM"/>
    </source>
</evidence>
<reference evidence="1 2" key="1">
    <citation type="submission" date="2018-07" db="EMBL/GenBank/DDBJ databases">
        <title>Genome sequences of six Lactobacillus spp. isolated from bumble bee guts.</title>
        <authorList>
            <person name="Motta E.V.S."/>
            <person name="Moran N.A."/>
        </authorList>
    </citation>
    <scope>NUCLEOTIDE SEQUENCE [LARGE SCALE GENOMIC DNA]</scope>
    <source>
        <strain evidence="1 2">BI-1.1</strain>
    </source>
</reference>
<dbReference type="RefSeq" id="WP_118901421.1">
    <property type="nucleotide sequence ID" value="NZ_QOCR01000004.1"/>
</dbReference>
<dbReference type="Proteomes" id="UP000284109">
    <property type="component" value="Unassembled WGS sequence"/>
</dbReference>